<dbReference type="PROSITE" id="PS00383">
    <property type="entry name" value="TYR_PHOSPHATASE_1"/>
    <property type="match status" value="1"/>
</dbReference>
<feature type="compositionally biased region" description="Basic and acidic residues" evidence="2">
    <location>
        <begin position="476"/>
        <end position="485"/>
    </location>
</feature>
<evidence type="ECO:0000259" key="3">
    <source>
        <dbReference type="PROSITE" id="PS50055"/>
    </source>
</evidence>
<evidence type="ECO:0000256" key="1">
    <source>
        <dbReference type="ARBA" id="ARBA00009649"/>
    </source>
</evidence>
<dbReference type="SMART" id="SM00404">
    <property type="entry name" value="PTPc_motif"/>
    <property type="match status" value="1"/>
</dbReference>
<feature type="domain" description="Tyrosine-protein phosphatase" evidence="3">
    <location>
        <begin position="53"/>
        <end position="361"/>
    </location>
</feature>
<gene>
    <name evidence="5" type="ORF">UCRPC4_g02960</name>
</gene>
<name>A0A0G2EK98_PHACM</name>
<dbReference type="InterPro" id="IPR016130">
    <property type="entry name" value="Tyr_Pase_AS"/>
</dbReference>
<evidence type="ECO:0000259" key="4">
    <source>
        <dbReference type="PROSITE" id="PS50056"/>
    </source>
</evidence>
<organism evidence="5 6">
    <name type="scientific">Phaeomoniella chlamydospora</name>
    <name type="common">Phaeoacremonium chlamydosporum</name>
    <dbReference type="NCBI Taxonomy" id="158046"/>
    <lineage>
        <taxon>Eukaryota</taxon>
        <taxon>Fungi</taxon>
        <taxon>Dikarya</taxon>
        <taxon>Ascomycota</taxon>
        <taxon>Pezizomycotina</taxon>
        <taxon>Eurotiomycetes</taxon>
        <taxon>Chaetothyriomycetidae</taxon>
        <taxon>Phaeomoniellales</taxon>
        <taxon>Phaeomoniellaceae</taxon>
        <taxon>Phaeomoniella</taxon>
    </lineage>
</organism>
<dbReference type="InterPro" id="IPR000387">
    <property type="entry name" value="Tyr_Pase_dom"/>
</dbReference>
<evidence type="ECO:0000256" key="2">
    <source>
        <dbReference type="SAM" id="MobiDB-lite"/>
    </source>
</evidence>
<evidence type="ECO:0000313" key="6">
    <source>
        <dbReference type="Proteomes" id="UP000053317"/>
    </source>
</evidence>
<dbReference type="SMART" id="SM00194">
    <property type="entry name" value="PTPc"/>
    <property type="match status" value="1"/>
</dbReference>
<dbReference type="EMBL" id="LCWF01000069">
    <property type="protein sequence ID" value="KKY23232.1"/>
    <property type="molecule type" value="Genomic_DNA"/>
</dbReference>
<proteinExistence type="inferred from homology"/>
<dbReference type="PANTHER" id="PTHR19134">
    <property type="entry name" value="RECEPTOR-TYPE TYROSINE-PROTEIN PHOSPHATASE"/>
    <property type="match status" value="1"/>
</dbReference>
<dbReference type="InterPro" id="IPR050348">
    <property type="entry name" value="Protein-Tyr_Phosphatase"/>
</dbReference>
<accession>A0A0G2EK98</accession>
<dbReference type="SUPFAM" id="SSF52799">
    <property type="entry name" value="(Phosphotyrosine protein) phosphatases II"/>
    <property type="match status" value="1"/>
</dbReference>
<feature type="region of interest" description="Disordered" evidence="2">
    <location>
        <begin position="377"/>
        <end position="485"/>
    </location>
</feature>
<feature type="region of interest" description="Disordered" evidence="2">
    <location>
        <begin position="286"/>
        <end position="326"/>
    </location>
</feature>
<feature type="compositionally biased region" description="Acidic residues" evidence="2">
    <location>
        <begin position="449"/>
        <end position="463"/>
    </location>
</feature>
<dbReference type="Gene3D" id="3.90.190.10">
    <property type="entry name" value="Protein tyrosine phosphatase superfamily"/>
    <property type="match status" value="1"/>
</dbReference>
<feature type="region of interest" description="Disordered" evidence="2">
    <location>
        <begin position="149"/>
        <end position="175"/>
    </location>
</feature>
<reference evidence="5 6" key="1">
    <citation type="submission" date="2015-05" db="EMBL/GenBank/DDBJ databases">
        <title>Distinctive expansion of gene families associated with plant cell wall degradation and secondary metabolism in the genomes of grapevine trunk pathogens.</title>
        <authorList>
            <person name="Lawrence D.P."/>
            <person name="Travadon R."/>
            <person name="Rolshausen P.E."/>
            <person name="Baumgartner K."/>
        </authorList>
    </citation>
    <scope>NUCLEOTIDE SEQUENCE [LARGE SCALE GENOMIC DNA]</scope>
    <source>
        <strain evidence="5">UCRPC4</strain>
    </source>
</reference>
<sequence length="485" mass="53851">MKPQLPRFLAISKEQISARFHDLEWKQRFRMAHALQNADSPWKLDRSSVVTSRNRYLNIQPWANSRIALKVPEGQCDYVNASPIVLKDSAGHGSEDKYIATQGPKDTSHFWHMVLQESQEPAVVVMLTQTHEGNREKCAQYYPLSEDMPTISLPSEQGAGSESDEPHDPFYEQDQPLASGSLTLVELINDPTSRSEIRKLNLVIGEQTRTVYHYLFKGWPDFAKPEGEDRQALLELIKQTSLRVGDPSVNPRIVHCSAGVGRTGTFIALDYLMKELENGAMVPDFSKPSSSAVTTNSKSATSNGNSSKTAQFSPSSSGSPNDEGTSEDLIYQTVNLLREQRMMMVMNEIQYSFIYEVLREQFEAKYLNDDKPTIASSTTAATQEPIASARSDPNTAESTITRQQDEDSSAEEEAPNSLPASGPSLLSSGERSPKIARKNSQLSSLTRDEEIEMAPEMPLDQDFDIYAGTKVGKGTTKHDEDTVSD</sequence>
<dbReference type="PROSITE" id="PS50055">
    <property type="entry name" value="TYR_PHOSPHATASE_PTP"/>
    <property type="match status" value="1"/>
</dbReference>
<comment type="similarity">
    <text evidence="1">Belongs to the protein-tyrosine phosphatase family. Non-receptor class subfamily.</text>
</comment>
<feature type="compositionally biased region" description="Polar residues" evidence="2">
    <location>
        <begin position="391"/>
        <end position="402"/>
    </location>
</feature>
<feature type="compositionally biased region" description="Low complexity" evidence="2">
    <location>
        <begin position="415"/>
        <end position="429"/>
    </location>
</feature>
<protein>
    <recommendedName>
        <fullName evidence="7">Protein-tyrosine phosphatase 2</fullName>
    </recommendedName>
</protein>
<dbReference type="PROSITE" id="PS50056">
    <property type="entry name" value="TYR_PHOSPHATASE_2"/>
    <property type="match status" value="1"/>
</dbReference>
<feature type="domain" description="Tyrosine specific protein phosphatases" evidence="4">
    <location>
        <begin position="231"/>
        <end position="352"/>
    </location>
</feature>
<dbReference type="AlphaFoldDB" id="A0A0G2EK98"/>
<dbReference type="Pfam" id="PF00102">
    <property type="entry name" value="Y_phosphatase"/>
    <property type="match status" value="2"/>
</dbReference>
<comment type="caution">
    <text evidence="5">The sequence shown here is derived from an EMBL/GenBank/DDBJ whole genome shotgun (WGS) entry which is preliminary data.</text>
</comment>
<dbReference type="InterPro" id="IPR029021">
    <property type="entry name" value="Prot-tyrosine_phosphatase-like"/>
</dbReference>
<dbReference type="InterPro" id="IPR000242">
    <property type="entry name" value="PTP_cat"/>
</dbReference>
<dbReference type="InterPro" id="IPR003595">
    <property type="entry name" value="Tyr_Pase_cat"/>
</dbReference>
<dbReference type="GO" id="GO:0004725">
    <property type="term" value="F:protein tyrosine phosphatase activity"/>
    <property type="evidence" value="ECO:0007669"/>
    <property type="project" value="InterPro"/>
</dbReference>
<dbReference type="OrthoDB" id="10253954at2759"/>
<keyword evidence="6" id="KW-1185">Reference proteome</keyword>
<dbReference type="Proteomes" id="UP000053317">
    <property type="component" value="Unassembled WGS sequence"/>
</dbReference>
<evidence type="ECO:0008006" key="7">
    <source>
        <dbReference type="Google" id="ProtNLM"/>
    </source>
</evidence>
<reference evidence="5 6" key="2">
    <citation type="submission" date="2015-05" db="EMBL/GenBank/DDBJ databases">
        <authorList>
            <person name="Morales-Cruz A."/>
            <person name="Amrine K.C."/>
            <person name="Cantu D."/>
        </authorList>
    </citation>
    <scope>NUCLEOTIDE SEQUENCE [LARGE SCALE GENOMIC DNA]</scope>
    <source>
        <strain evidence="5">UCRPC4</strain>
    </source>
</reference>
<feature type="compositionally biased region" description="Polar residues" evidence="2">
    <location>
        <begin position="287"/>
        <end position="323"/>
    </location>
</feature>
<dbReference type="PANTHER" id="PTHR19134:SF449">
    <property type="entry name" value="TYROSINE-PROTEIN PHOSPHATASE 1"/>
    <property type="match status" value="1"/>
</dbReference>
<evidence type="ECO:0000313" key="5">
    <source>
        <dbReference type="EMBL" id="KKY23232.1"/>
    </source>
</evidence>
<dbReference type="PRINTS" id="PR00700">
    <property type="entry name" value="PRTYPHPHTASE"/>
</dbReference>